<evidence type="ECO:0000313" key="3">
    <source>
        <dbReference type="EMBL" id="ORZ08702.1"/>
    </source>
</evidence>
<keyword evidence="4" id="KW-1185">Reference proteome</keyword>
<keyword evidence="2" id="KW-1133">Transmembrane helix</keyword>
<dbReference type="Proteomes" id="UP000193560">
    <property type="component" value="Unassembled WGS sequence"/>
</dbReference>
<comment type="caution">
    <text evidence="3">The sequence shown here is derived from an EMBL/GenBank/DDBJ whole genome shotgun (WGS) entry which is preliminary data.</text>
</comment>
<reference evidence="3 4" key="1">
    <citation type="submission" date="2016-07" db="EMBL/GenBank/DDBJ databases">
        <title>Pervasive Adenine N6-methylation of Active Genes in Fungi.</title>
        <authorList>
            <consortium name="DOE Joint Genome Institute"/>
            <person name="Mondo S.J."/>
            <person name="Dannebaum R.O."/>
            <person name="Kuo R.C."/>
            <person name="Labutti K."/>
            <person name="Haridas S."/>
            <person name="Kuo A."/>
            <person name="Salamov A."/>
            <person name="Ahrendt S.R."/>
            <person name="Lipzen A."/>
            <person name="Sullivan W."/>
            <person name="Andreopoulos W.B."/>
            <person name="Clum A."/>
            <person name="Lindquist E."/>
            <person name="Daum C."/>
            <person name="Ramamoorthy G.K."/>
            <person name="Gryganskyi A."/>
            <person name="Culley D."/>
            <person name="Magnuson J.K."/>
            <person name="James T.Y."/>
            <person name="O'Malley M.A."/>
            <person name="Stajich J.E."/>
            <person name="Spatafora J.W."/>
            <person name="Visel A."/>
            <person name="Grigoriev I.V."/>
        </authorList>
    </citation>
    <scope>NUCLEOTIDE SEQUENCE [LARGE SCALE GENOMIC DNA]</scope>
    <source>
        <strain evidence="3 4">NRRL 1336</strain>
    </source>
</reference>
<protein>
    <submittedName>
        <fullName evidence="3">Uncharacterized protein</fullName>
    </submittedName>
</protein>
<name>A0A1X2I5B3_9FUNG</name>
<feature type="region of interest" description="Disordered" evidence="1">
    <location>
        <begin position="141"/>
        <end position="160"/>
    </location>
</feature>
<organism evidence="3 4">
    <name type="scientific">Absidia repens</name>
    <dbReference type="NCBI Taxonomy" id="90262"/>
    <lineage>
        <taxon>Eukaryota</taxon>
        <taxon>Fungi</taxon>
        <taxon>Fungi incertae sedis</taxon>
        <taxon>Mucoromycota</taxon>
        <taxon>Mucoromycotina</taxon>
        <taxon>Mucoromycetes</taxon>
        <taxon>Mucorales</taxon>
        <taxon>Cunninghamellaceae</taxon>
        <taxon>Absidia</taxon>
    </lineage>
</organism>
<dbReference type="EMBL" id="MCGE01000030">
    <property type="protein sequence ID" value="ORZ08702.1"/>
    <property type="molecule type" value="Genomic_DNA"/>
</dbReference>
<dbReference type="STRING" id="90262.A0A1X2I5B3"/>
<keyword evidence="2" id="KW-0812">Transmembrane</keyword>
<feature type="transmembrane region" description="Helical" evidence="2">
    <location>
        <begin position="168"/>
        <end position="194"/>
    </location>
</feature>
<evidence type="ECO:0000313" key="4">
    <source>
        <dbReference type="Proteomes" id="UP000193560"/>
    </source>
</evidence>
<accession>A0A1X2I5B3</accession>
<gene>
    <name evidence="3" type="ORF">BCR42DRAFT_495383</name>
</gene>
<evidence type="ECO:0000256" key="2">
    <source>
        <dbReference type="SAM" id="Phobius"/>
    </source>
</evidence>
<dbReference type="InterPro" id="IPR028000">
    <property type="entry name" value="Pma1"/>
</dbReference>
<dbReference type="AlphaFoldDB" id="A0A1X2I5B3"/>
<dbReference type="Pfam" id="PF14610">
    <property type="entry name" value="Psg1"/>
    <property type="match status" value="1"/>
</dbReference>
<keyword evidence="2" id="KW-0472">Membrane</keyword>
<evidence type="ECO:0000256" key="1">
    <source>
        <dbReference type="SAM" id="MobiDB-lite"/>
    </source>
</evidence>
<proteinExistence type="predicted"/>
<feature type="region of interest" description="Disordered" evidence="1">
    <location>
        <begin position="365"/>
        <end position="387"/>
    </location>
</feature>
<sequence>MSLQKRQDSSYACSQKDNQYPYCSPLATDTWVNGTTHQFIWNFNFPFYVSSDTLTLNLYYIKNYQYTTLKTWTDLTTSDGELTATVDDSWFPTPNYDGNKTWTLYIYYLPSAMNASSELQNTNSLYPRPYNFSVIQLPSSEPPNTNLPPNSNTPTSYSSNQHHGLPGWGIALIVIASVAVAAVLGILAWAYLVYLPRKRRQKIANNGGTNEKGPSPYYDHPHGSSSIIPIGGIGGGGASPNEKTESIYSHSPMFAGAAAVGIHSSISVGGCTSQTSLPPSIHRMTSQDSVTMSDSLRQISYRPDWTTIDEGMDEEKRRRLGEELLQRQLAEDGATTMVKHTQPTTRLASMTSQIPKARTAIVVADSSDSLSHSSSSTTFSLTNHPPP</sequence>
<dbReference type="OrthoDB" id="2278929at2759"/>